<sequence>MPSRVKKGALPVESEVELDVSKAMAESQRRIMRLRKQRDERLLGVVAECQDELKALAEVKKDDYERKRQKMAGEQVRHVTTLMDSIERRRAIEEEMRKIVDDMCEAMYEVESMIWAGYEGRWEEVANCIRRDVA</sequence>
<evidence type="ECO:0000313" key="2">
    <source>
        <dbReference type="Proteomes" id="UP000749293"/>
    </source>
</evidence>
<dbReference type="GeneID" id="55971882"/>
<comment type="caution">
    <text evidence="1">The sequence shown here is derived from an EMBL/GenBank/DDBJ whole genome shotgun (WGS) entry which is preliminary data.</text>
</comment>
<organism evidence="1 2">
    <name type="scientific">Geosmithia morbida</name>
    <dbReference type="NCBI Taxonomy" id="1094350"/>
    <lineage>
        <taxon>Eukaryota</taxon>
        <taxon>Fungi</taxon>
        <taxon>Dikarya</taxon>
        <taxon>Ascomycota</taxon>
        <taxon>Pezizomycotina</taxon>
        <taxon>Sordariomycetes</taxon>
        <taxon>Hypocreomycetidae</taxon>
        <taxon>Hypocreales</taxon>
        <taxon>Bionectriaceae</taxon>
        <taxon>Geosmithia</taxon>
    </lineage>
</organism>
<dbReference type="AlphaFoldDB" id="A0A9P4YY80"/>
<accession>A0A9P4YY80</accession>
<evidence type="ECO:0000313" key="1">
    <source>
        <dbReference type="EMBL" id="KAF4123941.1"/>
    </source>
</evidence>
<dbReference type="RefSeq" id="XP_035322593.1">
    <property type="nucleotide sequence ID" value="XM_035467627.1"/>
</dbReference>
<keyword evidence="2" id="KW-1185">Reference proteome</keyword>
<dbReference type="EMBL" id="JAANYQ010000005">
    <property type="protein sequence ID" value="KAF4123941.1"/>
    <property type="molecule type" value="Genomic_DNA"/>
</dbReference>
<proteinExistence type="predicted"/>
<protein>
    <submittedName>
        <fullName evidence="1">Uncharacterized protein</fullName>
    </submittedName>
</protein>
<dbReference type="Proteomes" id="UP000749293">
    <property type="component" value="Unassembled WGS sequence"/>
</dbReference>
<reference evidence="1" key="1">
    <citation type="submission" date="2020-03" db="EMBL/GenBank/DDBJ databases">
        <title>Site-based positive gene gene selection in Geosmithia morbida across the United States reveals a broad range of putative effectors and factors for local host and environmental adapation.</title>
        <authorList>
            <person name="Onufrak A."/>
            <person name="Murdoch R.W."/>
            <person name="Gazis R."/>
            <person name="Huff M."/>
            <person name="Staton M."/>
            <person name="Klingeman W."/>
            <person name="Hadziabdic D."/>
        </authorList>
    </citation>
    <scope>NUCLEOTIDE SEQUENCE</scope>
    <source>
        <strain evidence="1">1262</strain>
    </source>
</reference>
<name>A0A9P4YY80_9HYPO</name>
<gene>
    <name evidence="1" type="ORF">GMORB2_5657</name>
</gene>